<dbReference type="Pfam" id="PF05345">
    <property type="entry name" value="He_PIG"/>
    <property type="match status" value="1"/>
</dbReference>
<dbReference type="RefSeq" id="WP_214364182.1">
    <property type="nucleotide sequence ID" value="NZ_JAEKFT010000114.1"/>
</dbReference>
<dbReference type="Pfam" id="PF00028">
    <property type="entry name" value="Cadherin"/>
    <property type="match status" value="2"/>
</dbReference>
<dbReference type="InterPro" id="IPR015919">
    <property type="entry name" value="Cadherin-like_sf"/>
</dbReference>
<keyword evidence="2" id="KW-0472">Membrane</keyword>
<keyword evidence="1" id="KW-0812">Transmembrane</keyword>
<accession>A0A944HE08</accession>
<evidence type="ECO:0000313" key="6">
    <source>
        <dbReference type="Proteomes" id="UP000694660"/>
    </source>
</evidence>
<evidence type="ECO:0000313" key="5">
    <source>
        <dbReference type="EMBL" id="MBT0964282.1"/>
    </source>
</evidence>
<dbReference type="InterPro" id="IPR002126">
    <property type="entry name" value="Cadherin-like_dom"/>
</dbReference>
<dbReference type="GO" id="GO:0007156">
    <property type="term" value="P:homophilic cell adhesion via plasma membrane adhesion molecules"/>
    <property type="evidence" value="ECO:0007669"/>
    <property type="project" value="InterPro"/>
</dbReference>
<dbReference type="PANTHER" id="PTHR24026">
    <property type="entry name" value="FAT ATYPICAL CADHERIN-RELATED"/>
    <property type="match status" value="1"/>
</dbReference>
<dbReference type="Gene3D" id="2.60.40.10">
    <property type="entry name" value="Immunoglobulins"/>
    <property type="match status" value="1"/>
</dbReference>
<dbReference type="PANTHER" id="PTHR24026:SF126">
    <property type="entry name" value="PROTOCADHERIN FAT 4"/>
    <property type="match status" value="1"/>
</dbReference>
<keyword evidence="2" id="KW-1133">Transmembrane helix</keyword>
<feature type="domain" description="Cadherin" evidence="4">
    <location>
        <begin position="176"/>
        <end position="272"/>
    </location>
</feature>
<dbReference type="GO" id="GO:0005509">
    <property type="term" value="F:calcium ion binding"/>
    <property type="evidence" value="ECO:0007669"/>
    <property type="project" value="InterPro"/>
</dbReference>
<comment type="caution">
    <text evidence="5">The sequence shown here is derived from an EMBL/GenBank/DDBJ whole genome shotgun (WGS) entry which is preliminary data.</text>
</comment>
<reference evidence="6" key="1">
    <citation type="journal article" date="2022" name="ISME J.">
        <title>Genetic and phylogenetic analysis of dissimilatory iodate-reducing bacteria identifies potential niches across the world's oceans.</title>
        <authorList>
            <person name="Reyes-Umana V."/>
            <person name="Henning Z."/>
            <person name="Lee K."/>
            <person name="Barnum T.P."/>
            <person name="Coates J.D."/>
        </authorList>
    </citation>
    <scope>NUCLEOTIDE SEQUENCE [LARGE SCALE GENOMIC DNA]</scope>
    <source>
        <strain evidence="6">IR12</strain>
    </source>
</reference>
<evidence type="ECO:0000256" key="2">
    <source>
        <dbReference type="ARBA" id="ARBA00022989"/>
    </source>
</evidence>
<dbReference type="AlphaFoldDB" id="A0A944HE08"/>
<feature type="domain" description="Cadherin" evidence="4">
    <location>
        <begin position="81"/>
        <end position="169"/>
    </location>
</feature>
<keyword evidence="6" id="KW-1185">Reference proteome</keyword>
<feature type="compositionally biased region" description="Low complexity" evidence="3">
    <location>
        <begin position="181"/>
        <end position="201"/>
    </location>
</feature>
<dbReference type="CDD" id="cd11304">
    <property type="entry name" value="Cadherin_repeat"/>
    <property type="match status" value="2"/>
</dbReference>
<feature type="non-terminal residue" evidence="5">
    <location>
        <position position="278"/>
    </location>
</feature>
<feature type="non-terminal residue" evidence="5">
    <location>
        <position position="1"/>
    </location>
</feature>
<protein>
    <submittedName>
        <fullName evidence="5">Cadherin domain-containing protein</fullName>
    </submittedName>
</protein>
<dbReference type="GO" id="GO:0005886">
    <property type="term" value="C:plasma membrane"/>
    <property type="evidence" value="ECO:0007669"/>
    <property type="project" value="UniProtKB-SubCell"/>
</dbReference>
<evidence type="ECO:0000256" key="1">
    <source>
        <dbReference type="ARBA" id="ARBA00022692"/>
    </source>
</evidence>
<name>A0A944HE08_DENI1</name>
<dbReference type="SUPFAM" id="SSF49313">
    <property type="entry name" value="Cadherin-like"/>
    <property type="match status" value="3"/>
</dbReference>
<dbReference type="Proteomes" id="UP000694660">
    <property type="component" value="Unassembled WGS sequence"/>
</dbReference>
<dbReference type="PROSITE" id="PS50268">
    <property type="entry name" value="CADHERIN_2"/>
    <property type="match status" value="2"/>
</dbReference>
<feature type="region of interest" description="Disordered" evidence="3">
    <location>
        <begin position="180"/>
        <end position="201"/>
    </location>
</feature>
<evidence type="ECO:0000256" key="3">
    <source>
        <dbReference type="SAM" id="MobiDB-lite"/>
    </source>
</evidence>
<gene>
    <name evidence="5" type="ORF">I8J34_24175</name>
</gene>
<organism evidence="5 6">
    <name type="scientific">Denitromonas iodatirespirans</name>
    <dbReference type="NCBI Taxonomy" id="2795389"/>
    <lineage>
        <taxon>Bacteria</taxon>
        <taxon>Pseudomonadati</taxon>
        <taxon>Pseudomonadota</taxon>
        <taxon>Betaproteobacteria</taxon>
        <taxon>Rhodocyclales</taxon>
        <taxon>Zoogloeaceae</taxon>
        <taxon>Denitromonas</taxon>
    </lineage>
</organism>
<sequence>TAPTLPAWLTLTDNGDGTATLSGTPTNAEVGNHAVSLQVSDGSLSATQNFTLTVSNTNDAPTITSDGGGASANLNAAENQTAVTTVTATDADVGDTLSYSIAGGADAARFSIDGSTGVLTFNAAPNFEAPTDVGGDNIYDVTVQVSDGTTTDTQAIAVTVTNVNEAPTLISLSNNTIAENTDTSSGTSIGTLSTTDPDSGDSTSYTIVGGADQAKFSVGGAGSDELILTDGVLDFETQSSYAVTVRITDGGGLTRDESFTLSVTDQNEAPSFVSSAVT</sequence>
<dbReference type="InterPro" id="IPR013783">
    <property type="entry name" value="Ig-like_fold"/>
</dbReference>
<dbReference type="Gene3D" id="2.60.40.60">
    <property type="entry name" value="Cadherins"/>
    <property type="match status" value="2"/>
</dbReference>
<proteinExistence type="predicted"/>
<dbReference type="EMBL" id="JAEKFT010000114">
    <property type="protein sequence ID" value="MBT0964282.1"/>
    <property type="molecule type" value="Genomic_DNA"/>
</dbReference>
<dbReference type="SMART" id="SM00112">
    <property type="entry name" value="CA"/>
    <property type="match status" value="2"/>
</dbReference>
<evidence type="ECO:0000259" key="4">
    <source>
        <dbReference type="PROSITE" id="PS50268"/>
    </source>
</evidence>